<evidence type="ECO:0000256" key="1">
    <source>
        <dbReference type="SAM" id="SignalP"/>
    </source>
</evidence>
<reference evidence="2 3" key="1">
    <citation type="submission" date="2011-08" db="EMBL/GenBank/DDBJ databases">
        <title>The Genome Sequence of Alistipes indistinctus YIT 12060.</title>
        <authorList>
            <consortium name="The Broad Institute Genome Sequencing Platform"/>
            <person name="Earl A."/>
            <person name="Ward D."/>
            <person name="Feldgarden M."/>
            <person name="Gevers D."/>
            <person name="Morotomi M."/>
            <person name="Young S.K."/>
            <person name="Zeng Q."/>
            <person name="Gargeya S."/>
            <person name="Fitzgerald M."/>
            <person name="Haas B."/>
            <person name="Abouelleil A."/>
            <person name="Alvarado L."/>
            <person name="Arachchi H.M."/>
            <person name="Berlin A."/>
            <person name="Brown A."/>
            <person name="Chapman S.B."/>
            <person name="Chen Z."/>
            <person name="Dunbar C."/>
            <person name="Freedman E."/>
            <person name="Gearin G."/>
            <person name="Gellesch M."/>
            <person name="Goldberg J."/>
            <person name="Griggs A."/>
            <person name="Gujja S."/>
            <person name="Heiman D."/>
            <person name="Howarth C."/>
            <person name="Larson L."/>
            <person name="Lui A."/>
            <person name="MacDonald P.J.P."/>
            <person name="Montmayeur A."/>
            <person name="Murphy C."/>
            <person name="Neiman D."/>
            <person name="Pearson M."/>
            <person name="Priest M."/>
            <person name="Roberts A."/>
            <person name="Saif S."/>
            <person name="Shea T."/>
            <person name="Shenoy N."/>
            <person name="Sisk P."/>
            <person name="Stolte C."/>
            <person name="Sykes S."/>
            <person name="Wortman J."/>
            <person name="Nusbaum C."/>
            <person name="Birren B."/>
        </authorList>
    </citation>
    <scope>NUCLEOTIDE SEQUENCE [LARGE SCALE GENOMIC DNA]</scope>
    <source>
        <strain evidence="2 3">YIT 12060</strain>
    </source>
</reference>
<comment type="caution">
    <text evidence="2">The sequence shown here is derived from an EMBL/GenBank/DDBJ whole genome shotgun (WGS) entry which is preliminary data.</text>
</comment>
<protein>
    <recommendedName>
        <fullName evidence="4">DUF4369 domain-containing protein</fullName>
    </recommendedName>
</protein>
<dbReference type="GeneID" id="92815982"/>
<dbReference type="Proteomes" id="UP000006008">
    <property type="component" value="Unassembled WGS sequence"/>
</dbReference>
<sequence length="242" mass="27924">MKKLGFLFAVQLLAVCSAVGQETGPYENTTYIVWSADRPLSEQDFLGDSTRVAPEAMELFRKFDLGASASVGIWSVVDIPDKKLIRRGERQEHIYVVPLFEKTRSFIINDDTLAVKLQQVVFDIYEWTSRFMRKELQSFQDSMGGATGSQAVVYETIRNNCKKMRDMLVGQYSREVYIEKQEGAYDKWRKFIDGQLESLKEYATGEAEWSRFLKGEPILPDYVRVKNVISGAQSIPQREWWD</sequence>
<dbReference type="OrthoDB" id="1100868at2"/>
<evidence type="ECO:0000313" key="3">
    <source>
        <dbReference type="Proteomes" id="UP000006008"/>
    </source>
</evidence>
<dbReference type="eggNOG" id="ENOG5033YK8">
    <property type="taxonomic scope" value="Bacteria"/>
</dbReference>
<dbReference type="EMBL" id="ADLD01000009">
    <property type="protein sequence ID" value="EHB92797.1"/>
    <property type="molecule type" value="Genomic_DNA"/>
</dbReference>
<feature type="signal peptide" evidence="1">
    <location>
        <begin position="1"/>
        <end position="20"/>
    </location>
</feature>
<feature type="chain" id="PRO_5003477752" description="DUF4369 domain-containing protein" evidence="1">
    <location>
        <begin position="21"/>
        <end position="242"/>
    </location>
</feature>
<dbReference type="STRING" id="742725.HMPREF9450_01001"/>
<keyword evidence="1" id="KW-0732">Signal</keyword>
<evidence type="ECO:0008006" key="4">
    <source>
        <dbReference type="Google" id="ProtNLM"/>
    </source>
</evidence>
<organism evidence="2 3">
    <name type="scientific">Alistipes indistinctus YIT 12060</name>
    <dbReference type="NCBI Taxonomy" id="742725"/>
    <lineage>
        <taxon>Bacteria</taxon>
        <taxon>Pseudomonadati</taxon>
        <taxon>Bacteroidota</taxon>
        <taxon>Bacteroidia</taxon>
        <taxon>Bacteroidales</taxon>
        <taxon>Rikenellaceae</taxon>
        <taxon>Alistipes</taxon>
    </lineage>
</organism>
<dbReference type="HOGENOM" id="CLU_1145334_0_0_10"/>
<accession>G5H7F8</accession>
<name>G5H7F8_9BACT</name>
<dbReference type="AlphaFoldDB" id="G5H7F8"/>
<dbReference type="RefSeq" id="WP_009133807.1">
    <property type="nucleotide sequence ID" value="NZ_CP102250.1"/>
</dbReference>
<keyword evidence="3" id="KW-1185">Reference proteome</keyword>
<dbReference type="PATRIC" id="fig|742725.3.peg.1059"/>
<proteinExistence type="predicted"/>
<evidence type="ECO:0000313" key="2">
    <source>
        <dbReference type="EMBL" id="EHB92797.1"/>
    </source>
</evidence>
<gene>
    <name evidence="2" type="ORF">HMPREF9450_01001</name>
</gene>